<evidence type="ECO:0008006" key="4">
    <source>
        <dbReference type="Google" id="ProtNLM"/>
    </source>
</evidence>
<dbReference type="InterPro" id="IPR005325">
    <property type="entry name" value="DUF308_memb"/>
</dbReference>
<organism evidence="2 3">
    <name type="scientific">Parascardovia denticolens DSM 10105 = JCM 12538</name>
    <dbReference type="NCBI Taxonomy" id="864564"/>
    <lineage>
        <taxon>Bacteria</taxon>
        <taxon>Bacillati</taxon>
        <taxon>Actinomycetota</taxon>
        <taxon>Actinomycetes</taxon>
        <taxon>Bifidobacteriales</taxon>
        <taxon>Bifidobacteriaceae</taxon>
        <taxon>Parascardovia</taxon>
    </lineage>
</organism>
<name>E6K2E7_PARDN</name>
<evidence type="ECO:0000256" key="1">
    <source>
        <dbReference type="SAM" id="Phobius"/>
    </source>
</evidence>
<sequence>MFSKEAVMAQQFDHIPDFFEIVGDELAKSVRRSSIIIGVLGIVAGVCLLIWPGKTLAVAAVVLGIYFIVDAIVRAIELFRLQGISDGWRVLQIVLSVLLLIAGIFVLRAPMVSGAWLALYLTIFVGISWIIEGIIAFATAATLLNPFWSVLYGVISVIAGICVLVSPLWSTQVLMLFAAITAIVLGIFSLIRGATFANFLQGK</sequence>
<dbReference type="Proteomes" id="UP000004946">
    <property type="component" value="Chromosome"/>
</dbReference>
<dbReference type="EMBL" id="AEON01000002">
    <property type="protein sequence ID" value="EFT82935.1"/>
    <property type="molecule type" value="Genomic_DNA"/>
</dbReference>
<dbReference type="PANTHER" id="PTHR34989">
    <property type="entry name" value="PROTEIN HDED"/>
    <property type="match status" value="1"/>
</dbReference>
<feature type="transmembrane region" description="Helical" evidence="1">
    <location>
        <begin position="57"/>
        <end position="76"/>
    </location>
</feature>
<feature type="transmembrane region" description="Helical" evidence="1">
    <location>
        <begin position="115"/>
        <end position="138"/>
    </location>
</feature>
<keyword evidence="3" id="KW-1185">Reference proteome</keyword>
<feature type="transmembrane region" description="Helical" evidence="1">
    <location>
        <begin position="88"/>
        <end position="109"/>
    </location>
</feature>
<dbReference type="AlphaFoldDB" id="E6K2E7"/>
<keyword evidence="1" id="KW-0472">Membrane</keyword>
<dbReference type="HOGENOM" id="CLU_091585_4_1_11"/>
<feature type="transmembrane region" description="Helical" evidence="1">
    <location>
        <begin position="175"/>
        <end position="200"/>
    </location>
</feature>
<evidence type="ECO:0000313" key="2">
    <source>
        <dbReference type="EMBL" id="EFT82935.1"/>
    </source>
</evidence>
<feature type="transmembrane region" description="Helical" evidence="1">
    <location>
        <begin position="34"/>
        <end position="51"/>
    </location>
</feature>
<comment type="caution">
    <text evidence="2">The sequence shown here is derived from an EMBL/GenBank/DDBJ whole genome shotgun (WGS) entry which is preliminary data.</text>
</comment>
<keyword evidence="1" id="KW-0812">Transmembrane</keyword>
<protein>
    <recommendedName>
        <fullName evidence="4">HdeD family acid-resistance protein</fullName>
    </recommendedName>
</protein>
<dbReference type="PANTHER" id="PTHR34989:SF1">
    <property type="entry name" value="PROTEIN HDED"/>
    <property type="match status" value="1"/>
</dbReference>
<keyword evidence="1" id="KW-1133">Transmembrane helix</keyword>
<reference evidence="2 3" key="1">
    <citation type="submission" date="2010-12" db="EMBL/GenBank/DDBJ databases">
        <authorList>
            <person name="Muzny D."/>
            <person name="Qin X."/>
            <person name="Buhay C."/>
            <person name="Dugan-Rocha S."/>
            <person name="Ding Y."/>
            <person name="Chen G."/>
            <person name="Hawes A."/>
            <person name="Holder M."/>
            <person name="Jhangiani S."/>
            <person name="Johnson A."/>
            <person name="Khan Z."/>
            <person name="Li Z."/>
            <person name="Liu W."/>
            <person name="Liu X."/>
            <person name="Perez L."/>
            <person name="Shen H."/>
            <person name="Wang Q."/>
            <person name="Watt J."/>
            <person name="Xi L."/>
            <person name="Xin Y."/>
            <person name="Zhou J."/>
            <person name="Deng J."/>
            <person name="Jiang H."/>
            <person name="Liu Y."/>
            <person name="Qu J."/>
            <person name="Song X.-Z."/>
            <person name="Zhang L."/>
            <person name="Villasana D."/>
            <person name="Johnson A."/>
            <person name="Liu J."/>
            <person name="Liyanage D."/>
            <person name="Lorensuhewa L."/>
            <person name="Robinson T."/>
            <person name="Song A."/>
            <person name="Song B.-B."/>
            <person name="Dinh H."/>
            <person name="Thornton R."/>
            <person name="Coyle M."/>
            <person name="Francisco L."/>
            <person name="Jackson L."/>
            <person name="Javaid M."/>
            <person name="Korchina V."/>
            <person name="Kovar C."/>
            <person name="Mata R."/>
            <person name="Mathew T."/>
            <person name="Ngo R."/>
            <person name="Nguyen L."/>
            <person name="Nguyen N."/>
            <person name="Okwuonu G."/>
            <person name="Ongeri F."/>
            <person name="Pham C."/>
            <person name="Simmons D."/>
            <person name="Wilczek-Boney K."/>
            <person name="Hale W."/>
            <person name="Jakkamsetti A."/>
            <person name="Pham P."/>
            <person name="Ruth R."/>
            <person name="San Lucas F."/>
            <person name="Warren J."/>
            <person name="Zhang J."/>
            <person name="Zhao Z."/>
            <person name="Zhou C."/>
            <person name="Zhu D."/>
            <person name="Lee S."/>
            <person name="Bess C."/>
            <person name="Blankenburg K."/>
            <person name="Forbes L."/>
            <person name="Fu Q."/>
            <person name="Gubbala S."/>
            <person name="Hirani K."/>
            <person name="Jayaseelan J.C."/>
            <person name="Lara F."/>
            <person name="Munidasa M."/>
            <person name="Palculict T."/>
            <person name="Patil S."/>
            <person name="Pu L.-L."/>
            <person name="Saada N."/>
            <person name="Tang L."/>
            <person name="Weissenberger G."/>
            <person name="Zhu Y."/>
            <person name="Hemphill L."/>
            <person name="Shang Y."/>
            <person name="Youmans B."/>
            <person name="Ayvaz T."/>
            <person name="Ross M."/>
            <person name="Santibanez J."/>
            <person name="Aqrawi P."/>
            <person name="Gross S."/>
            <person name="Joshi V."/>
            <person name="Fowler G."/>
            <person name="Nazareth L."/>
            <person name="Reid J."/>
            <person name="Worley K."/>
            <person name="Petrosino J."/>
            <person name="Highlander S."/>
            <person name="Gibbs R."/>
        </authorList>
    </citation>
    <scope>NUCLEOTIDE SEQUENCE [LARGE SCALE GENOMIC DNA]</scope>
    <source>
        <strain evidence="2 3">DSM 10105</strain>
    </source>
</reference>
<gene>
    <name evidence="2" type="ORF">HMPREF0620_1620</name>
</gene>
<evidence type="ECO:0000313" key="3">
    <source>
        <dbReference type="Proteomes" id="UP000004946"/>
    </source>
</evidence>
<dbReference type="Pfam" id="PF03729">
    <property type="entry name" value="DUF308"/>
    <property type="match status" value="2"/>
</dbReference>
<feature type="transmembrane region" description="Helical" evidence="1">
    <location>
        <begin position="150"/>
        <end position="169"/>
    </location>
</feature>
<accession>E6K2E7</accession>
<dbReference type="eggNOG" id="COG3247">
    <property type="taxonomic scope" value="Bacteria"/>
</dbReference>
<dbReference type="InterPro" id="IPR052712">
    <property type="entry name" value="Acid_resist_chaperone_HdeD"/>
</dbReference>
<dbReference type="GO" id="GO:0005886">
    <property type="term" value="C:plasma membrane"/>
    <property type="evidence" value="ECO:0007669"/>
    <property type="project" value="TreeGrafter"/>
</dbReference>
<proteinExistence type="predicted"/>